<dbReference type="GO" id="GO:0005509">
    <property type="term" value="F:calcium ion binding"/>
    <property type="evidence" value="ECO:0007669"/>
    <property type="project" value="InterPro"/>
</dbReference>
<dbReference type="Proteomes" id="UP000251314">
    <property type="component" value="Unassembled WGS sequence"/>
</dbReference>
<feature type="domain" description="EF-hand" evidence="4">
    <location>
        <begin position="109"/>
        <end position="144"/>
    </location>
</feature>
<dbReference type="Pfam" id="PF13499">
    <property type="entry name" value="EF-hand_7"/>
    <property type="match status" value="1"/>
</dbReference>
<reference evidence="5 6" key="1">
    <citation type="submission" date="2018-01" db="EMBL/GenBank/DDBJ databases">
        <title>Draft genome of the strawberry crown rot pathogen Phytophthora cactorum.</title>
        <authorList>
            <person name="Armitage A.D."/>
            <person name="Lysoe E."/>
            <person name="Nellist C.F."/>
            <person name="Harrison R.J."/>
            <person name="Brurberg M.B."/>
        </authorList>
    </citation>
    <scope>NUCLEOTIDE SEQUENCE [LARGE SCALE GENOMIC DNA]</scope>
    <source>
        <strain evidence="5 6">10300</strain>
    </source>
</reference>
<dbReference type="InterPro" id="IPR050145">
    <property type="entry name" value="Centrin_CML-like"/>
</dbReference>
<accession>A0A329RSS7</accession>
<feature type="compositionally biased region" description="Low complexity" evidence="3">
    <location>
        <begin position="22"/>
        <end position="34"/>
    </location>
</feature>
<comment type="caution">
    <text evidence="5">The sequence shown here is derived from an EMBL/GenBank/DDBJ whole genome shotgun (WGS) entry which is preliminary data.</text>
</comment>
<sequence length="326" mass="36052">MGNKASILRSSSRADDSGTPRVAAGGPATSAAVADFQQPGAPPSGTVAKLLATNIASIRPVEQTPRAPTPLDQKITNAIKERWQERSQHQKEKDNQFTRILLKFPQAAVAFNSARSTFNAFDKESKGYIEFSDLSRVFEQLGANFSAEEIGQVFEESDMMEDGKLNFNEFLVCLAIGFVLHKIPSLEGEQEQPLSIFYAPMSRTSSNSSRTSSAGSSQSILFGEGNKLRLAFQLAVDAFLWFDVDGNGVINRYEMVTKLQNSMALHSPTKKMSTGDRSKAGTSDDSSNRAIWEQRFMEMDWNGDGTIHFKEFLMAFESWVGLEEEM</sequence>
<feature type="domain" description="EF-hand" evidence="4">
    <location>
        <begin position="287"/>
        <end position="322"/>
    </location>
</feature>
<protein>
    <recommendedName>
        <fullName evidence="4">EF-hand domain-containing protein</fullName>
    </recommendedName>
</protein>
<feature type="region of interest" description="Disordered" evidence="3">
    <location>
        <begin position="1"/>
        <end position="45"/>
    </location>
</feature>
<keyword evidence="2" id="KW-0106">Calcium</keyword>
<dbReference type="STRING" id="29920.A0A329RSS7"/>
<dbReference type="PROSITE" id="PS50222">
    <property type="entry name" value="EF_HAND_2"/>
    <property type="match status" value="2"/>
</dbReference>
<dbReference type="AlphaFoldDB" id="A0A329RSS7"/>
<dbReference type="EMBL" id="MJFZ01000667">
    <property type="protein sequence ID" value="RAW26268.1"/>
    <property type="molecule type" value="Genomic_DNA"/>
</dbReference>
<dbReference type="InterPro" id="IPR011992">
    <property type="entry name" value="EF-hand-dom_pair"/>
</dbReference>
<keyword evidence="6" id="KW-1185">Reference proteome</keyword>
<evidence type="ECO:0000259" key="4">
    <source>
        <dbReference type="PROSITE" id="PS50222"/>
    </source>
</evidence>
<evidence type="ECO:0000256" key="3">
    <source>
        <dbReference type="SAM" id="MobiDB-lite"/>
    </source>
</evidence>
<evidence type="ECO:0000256" key="2">
    <source>
        <dbReference type="ARBA" id="ARBA00022837"/>
    </source>
</evidence>
<evidence type="ECO:0000313" key="5">
    <source>
        <dbReference type="EMBL" id="RAW26268.1"/>
    </source>
</evidence>
<evidence type="ECO:0000256" key="1">
    <source>
        <dbReference type="ARBA" id="ARBA00022737"/>
    </source>
</evidence>
<gene>
    <name evidence="5" type="ORF">PC110_g17321</name>
</gene>
<evidence type="ECO:0000313" key="6">
    <source>
        <dbReference type="Proteomes" id="UP000251314"/>
    </source>
</evidence>
<organism evidence="5 6">
    <name type="scientific">Phytophthora cactorum</name>
    <dbReference type="NCBI Taxonomy" id="29920"/>
    <lineage>
        <taxon>Eukaryota</taxon>
        <taxon>Sar</taxon>
        <taxon>Stramenopiles</taxon>
        <taxon>Oomycota</taxon>
        <taxon>Peronosporomycetes</taxon>
        <taxon>Peronosporales</taxon>
        <taxon>Peronosporaceae</taxon>
        <taxon>Phytophthora</taxon>
    </lineage>
</organism>
<dbReference type="InterPro" id="IPR002048">
    <property type="entry name" value="EF_hand_dom"/>
</dbReference>
<dbReference type="Gene3D" id="1.10.238.10">
    <property type="entry name" value="EF-hand"/>
    <property type="match status" value="2"/>
</dbReference>
<proteinExistence type="predicted"/>
<dbReference type="PROSITE" id="PS00018">
    <property type="entry name" value="EF_HAND_1"/>
    <property type="match status" value="1"/>
</dbReference>
<dbReference type="OrthoDB" id="26525at2759"/>
<name>A0A329RSS7_9STRA</name>
<dbReference type="SMART" id="SM00054">
    <property type="entry name" value="EFh"/>
    <property type="match status" value="4"/>
</dbReference>
<dbReference type="VEuPathDB" id="FungiDB:PC110_g17321"/>
<dbReference type="InterPro" id="IPR018247">
    <property type="entry name" value="EF_Hand_1_Ca_BS"/>
</dbReference>
<dbReference type="CDD" id="cd00051">
    <property type="entry name" value="EFh"/>
    <property type="match status" value="2"/>
</dbReference>
<dbReference type="PANTHER" id="PTHR23050">
    <property type="entry name" value="CALCIUM BINDING PROTEIN"/>
    <property type="match status" value="1"/>
</dbReference>
<feature type="region of interest" description="Disordered" evidence="3">
    <location>
        <begin position="266"/>
        <end position="286"/>
    </location>
</feature>
<dbReference type="SUPFAM" id="SSF47473">
    <property type="entry name" value="EF-hand"/>
    <property type="match status" value="1"/>
</dbReference>
<keyword evidence="1" id="KW-0677">Repeat</keyword>